<comment type="caution">
    <text evidence="1">The sequence shown here is derived from an EMBL/GenBank/DDBJ whole genome shotgun (WGS) entry which is preliminary data.</text>
</comment>
<proteinExistence type="predicted"/>
<evidence type="ECO:0000313" key="2">
    <source>
        <dbReference type="Proteomes" id="UP001638015"/>
    </source>
</evidence>
<name>A0ABW9MVQ7_9FIRM</name>
<reference evidence="1 2" key="1">
    <citation type="journal article" date="2025" name="Anaerobe">
        <title>Description of Anaerococcus kampingiae sp. nov., Anaerococcus groningensis sp. nov., Anaerococcus martiniensis sp. nov., and Anaerococcus cruorum sp. nov., isolated from human clinical specimens.</title>
        <authorList>
            <person name="Boiten K.E."/>
            <person name="Meijer J."/>
            <person name="van Wezel E.M."/>
            <person name="Veloo A.C.M."/>
        </authorList>
    </citation>
    <scope>NUCLEOTIDE SEQUENCE [LARGE SCALE GENOMIC DNA]</scope>
    <source>
        <strain evidence="1 2">ENR1039</strain>
    </source>
</reference>
<gene>
    <name evidence="1" type="ORF">ACCQ40_03630</name>
</gene>
<evidence type="ECO:0000313" key="1">
    <source>
        <dbReference type="EMBL" id="MFO3715881.1"/>
    </source>
</evidence>
<protein>
    <submittedName>
        <fullName evidence="1">Uncharacterized protein</fullName>
    </submittedName>
</protein>
<dbReference type="Proteomes" id="UP001638015">
    <property type="component" value="Unassembled WGS sequence"/>
</dbReference>
<dbReference type="RefSeq" id="WP_410032636.1">
    <property type="nucleotide sequence ID" value="NZ_JBGMEH010000003.1"/>
</dbReference>
<accession>A0ABW9MVQ7</accession>
<keyword evidence="2" id="KW-1185">Reference proteome</keyword>
<sequence>MIRERDKARKILNVIVEYFVTHDFKNISANVSLEETYTNINIKGVVNPIFIDIDKLKKILNHPRVLAYDNYYDELLDSDNQEEIKIIGYLIDEAEVNLNNNLLTINLIRKYI</sequence>
<organism evidence="1 2">
    <name type="scientific">Anaerococcus cruorum</name>
    <dbReference type="NCBI Taxonomy" id="3115617"/>
    <lineage>
        <taxon>Bacteria</taxon>
        <taxon>Bacillati</taxon>
        <taxon>Bacillota</taxon>
        <taxon>Tissierellia</taxon>
        <taxon>Tissierellales</taxon>
        <taxon>Peptoniphilaceae</taxon>
        <taxon>Anaerococcus</taxon>
    </lineage>
</organism>
<dbReference type="EMBL" id="JBGMEH010000003">
    <property type="protein sequence ID" value="MFO3715881.1"/>
    <property type="molecule type" value="Genomic_DNA"/>
</dbReference>